<comment type="caution">
    <text evidence="1">The sequence shown here is derived from an EMBL/GenBank/DDBJ whole genome shotgun (WGS) entry which is preliminary data.</text>
</comment>
<gene>
    <name evidence="1" type="ORF">PV327_003054</name>
</gene>
<accession>A0AA39G3N2</accession>
<dbReference type="EMBL" id="JAQQBR010000002">
    <property type="protein sequence ID" value="KAK0180696.1"/>
    <property type="molecule type" value="Genomic_DNA"/>
</dbReference>
<sequence>MAELLKCVFCNSSDTNLILFTKETLKKCRVILKHRKEHNLKFKDVILPVDLYDNGYHRNCYKSFTGLMKKYYLPKSDVQSTQLKSSNLKPSPTFTSIPNTNTIPEVVESVPSTSQKNNIQLEIGDPLSEIDISIKSDINTDSRNITCIFCDQKTKKHRSKRLPLIRTIKKDFLSRIDRDNEINTELINKIVNYPGLTLYYHINCQSNFSYKAKSSQKTTRSYWHDIRDHHQSAFEEITGFIEENIIKNGQYYFLTYLHSYYMELLEENEENSSENHGCFTSQNLECKIRKIFNKEIKFFTVQNKKILAPKNVTNIDEQSFEQLKDQSIIHKAALLLRKSILRIEKKKLPQQVSAQSLQEGEASVPQELLDFLSTVIAGSNPKRKNDPEFIRQVQSCSKDIVYTVHNEIDDN</sequence>
<protein>
    <submittedName>
        <fullName evidence="1">Uncharacterized protein</fullName>
    </submittedName>
</protein>
<organism evidence="1 2">
    <name type="scientific">Microctonus hyperodae</name>
    <name type="common">Parasitoid wasp</name>
    <dbReference type="NCBI Taxonomy" id="165561"/>
    <lineage>
        <taxon>Eukaryota</taxon>
        <taxon>Metazoa</taxon>
        <taxon>Ecdysozoa</taxon>
        <taxon>Arthropoda</taxon>
        <taxon>Hexapoda</taxon>
        <taxon>Insecta</taxon>
        <taxon>Pterygota</taxon>
        <taxon>Neoptera</taxon>
        <taxon>Endopterygota</taxon>
        <taxon>Hymenoptera</taxon>
        <taxon>Apocrita</taxon>
        <taxon>Ichneumonoidea</taxon>
        <taxon>Braconidae</taxon>
        <taxon>Euphorinae</taxon>
        <taxon>Microctonus</taxon>
    </lineage>
</organism>
<name>A0AA39G3N2_MICHY</name>
<dbReference type="AlphaFoldDB" id="A0AA39G3N2"/>
<reference evidence="1" key="2">
    <citation type="submission" date="2023-03" db="EMBL/GenBank/DDBJ databases">
        <authorList>
            <person name="Inwood S.N."/>
            <person name="Skelly J.G."/>
            <person name="Guhlin J."/>
            <person name="Harrop T.W.R."/>
            <person name="Goldson S.G."/>
            <person name="Dearden P.K."/>
        </authorList>
    </citation>
    <scope>NUCLEOTIDE SEQUENCE</scope>
    <source>
        <strain evidence="1">Lincoln</strain>
        <tissue evidence="1">Whole body</tissue>
    </source>
</reference>
<evidence type="ECO:0000313" key="2">
    <source>
        <dbReference type="Proteomes" id="UP001168972"/>
    </source>
</evidence>
<dbReference type="Proteomes" id="UP001168972">
    <property type="component" value="Unassembled WGS sequence"/>
</dbReference>
<keyword evidence="2" id="KW-1185">Reference proteome</keyword>
<reference evidence="1" key="1">
    <citation type="journal article" date="2023" name="bioRxiv">
        <title>Scaffold-level genome assemblies of two parasitoid biocontrol wasps reveal the parthenogenesis mechanism and an associated novel virus.</title>
        <authorList>
            <person name="Inwood S."/>
            <person name="Skelly J."/>
            <person name="Guhlin J."/>
            <person name="Harrop T."/>
            <person name="Goldson S."/>
            <person name="Dearden P."/>
        </authorList>
    </citation>
    <scope>NUCLEOTIDE SEQUENCE</scope>
    <source>
        <strain evidence="1">Lincoln</strain>
        <tissue evidence="1">Whole body</tissue>
    </source>
</reference>
<proteinExistence type="predicted"/>
<evidence type="ECO:0000313" key="1">
    <source>
        <dbReference type="EMBL" id="KAK0180696.1"/>
    </source>
</evidence>